<protein>
    <submittedName>
        <fullName evidence="1">Uncharacterized protein</fullName>
    </submittedName>
</protein>
<proteinExistence type="predicted"/>
<dbReference type="Proteomes" id="UP000199163">
    <property type="component" value="Unassembled WGS sequence"/>
</dbReference>
<sequence length="43" mass="5124">MFIFLIIAFALLMSTLFAIERKLSKINEQNKEMINLLKQHKDE</sequence>
<name>A0A1G8J4X7_9BACI</name>
<dbReference type="AlphaFoldDB" id="A0A1G8J4X7"/>
<reference evidence="1 2" key="1">
    <citation type="submission" date="2016-10" db="EMBL/GenBank/DDBJ databases">
        <authorList>
            <person name="de Groot N.N."/>
        </authorList>
    </citation>
    <scope>NUCLEOTIDE SEQUENCE [LARGE SCALE GENOMIC DNA]</scope>
    <source>
        <strain evidence="1 2">DSM 21632</strain>
    </source>
</reference>
<evidence type="ECO:0000313" key="2">
    <source>
        <dbReference type="Proteomes" id="UP000199163"/>
    </source>
</evidence>
<evidence type="ECO:0000313" key="1">
    <source>
        <dbReference type="EMBL" id="SDI26093.1"/>
    </source>
</evidence>
<accession>A0A1G8J4X7</accession>
<dbReference type="EMBL" id="FNDK01000029">
    <property type="protein sequence ID" value="SDI26093.1"/>
    <property type="molecule type" value="Genomic_DNA"/>
</dbReference>
<keyword evidence="2" id="KW-1185">Reference proteome</keyword>
<gene>
    <name evidence="1" type="ORF">SAMN05192534_12911</name>
</gene>
<organism evidence="1 2">
    <name type="scientific">Alteribacillus persepolensis</name>
    <dbReference type="NCBI Taxonomy" id="568899"/>
    <lineage>
        <taxon>Bacteria</taxon>
        <taxon>Bacillati</taxon>
        <taxon>Bacillota</taxon>
        <taxon>Bacilli</taxon>
        <taxon>Bacillales</taxon>
        <taxon>Bacillaceae</taxon>
        <taxon>Alteribacillus</taxon>
    </lineage>
</organism>